<name>A0A937DKZ3_9BACT</name>
<keyword evidence="1" id="KW-0732">Signal</keyword>
<dbReference type="PROSITE" id="PS51257">
    <property type="entry name" value="PROKAR_LIPOPROTEIN"/>
    <property type="match status" value="1"/>
</dbReference>
<gene>
    <name evidence="2" type="ORF">JKP34_14950</name>
</gene>
<proteinExistence type="predicted"/>
<evidence type="ECO:0000313" key="3">
    <source>
        <dbReference type="Proteomes" id="UP000642920"/>
    </source>
</evidence>
<dbReference type="RefSeq" id="WP_201923250.1">
    <property type="nucleotide sequence ID" value="NZ_JAERQG010000004.1"/>
</dbReference>
<comment type="caution">
    <text evidence="2">The sequence shown here is derived from an EMBL/GenBank/DDBJ whole genome shotgun (WGS) entry which is preliminary data.</text>
</comment>
<dbReference type="EMBL" id="JAERQG010000004">
    <property type="protein sequence ID" value="MBL0766564.1"/>
    <property type="molecule type" value="Genomic_DNA"/>
</dbReference>
<sequence length="246" mass="28158">MNKLSIVLFSVFILLSACSKKAIPVSTIEREYGLENFDFEYLQAKSKIKYDSEDRSLTSSATIRMKKDSIIWISLTPVFGLEAARGMITRDTVVFIDRVNKDVYRYNYKSLSSMVNFEVNYDILQSVLLGNQVFKFLPEDKYSKSTNELKINQLRQRFNVTTLADKNSRKVTNINVKEEPDGNEMFITFTDFNTVENQALPYQALVLIKSKTAGKIENTEVEINHSKVDVGSEAISFLFSVPSKYE</sequence>
<dbReference type="Proteomes" id="UP000642920">
    <property type="component" value="Unassembled WGS sequence"/>
</dbReference>
<reference evidence="2" key="1">
    <citation type="submission" date="2021-01" db="EMBL/GenBank/DDBJ databases">
        <title>Marivirga sp. nov., isolated from intertidal surface sediments.</title>
        <authorList>
            <person name="Zhang M."/>
        </authorList>
    </citation>
    <scope>NUCLEOTIDE SEQUENCE</scope>
    <source>
        <strain evidence="2">SM1354</strain>
    </source>
</reference>
<accession>A0A937DKZ3</accession>
<keyword evidence="3" id="KW-1185">Reference proteome</keyword>
<dbReference type="AlphaFoldDB" id="A0A937DKZ3"/>
<dbReference type="InterPro" id="IPR025634">
    <property type="entry name" value="DUF4292"/>
</dbReference>
<evidence type="ECO:0000256" key="1">
    <source>
        <dbReference type="SAM" id="SignalP"/>
    </source>
</evidence>
<feature type="signal peptide" evidence="1">
    <location>
        <begin position="1"/>
        <end position="22"/>
    </location>
</feature>
<feature type="chain" id="PRO_5036905936" evidence="1">
    <location>
        <begin position="23"/>
        <end position="246"/>
    </location>
</feature>
<organism evidence="2 3">
    <name type="scientific">Marivirga atlantica</name>
    <dbReference type="NCBI Taxonomy" id="1548457"/>
    <lineage>
        <taxon>Bacteria</taxon>
        <taxon>Pseudomonadati</taxon>
        <taxon>Bacteroidota</taxon>
        <taxon>Cytophagia</taxon>
        <taxon>Cytophagales</taxon>
        <taxon>Marivirgaceae</taxon>
        <taxon>Marivirga</taxon>
    </lineage>
</organism>
<protein>
    <submittedName>
        <fullName evidence="2">DUF4292 domain-containing protein</fullName>
    </submittedName>
</protein>
<dbReference type="Pfam" id="PF14125">
    <property type="entry name" value="DUF4292"/>
    <property type="match status" value="1"/>
</dbReference>
<evidence type="ECO:0000313" key="2">
    <source>
        <dbReference type="EMBL" id="MBL0766564.1"/>
    </source>
</evidence>